<dbReference type="EMBL" id="CAJVPS010000411">
    <property type="protein sequence ID" value="CAG8484391.1"/>
    <property type="molecule type" value="Genomic_DNA"/>
</dbReference>
<reference evidence="2" key="1">
    <citation type="submission" date="2021-06" db="EMBL/GenBank/DDBJ databases">
        <authorList>
            <person name="Kallberg Y."/>
            <person name="Tangrot J."/>
            <person name="Rosling A."/>
        </authorList>
    </citation>
    <scope>NUCLEOTIDE SEQUENCE</scope>
    <source>
        <strain evidence="2">FL130A</strain>
    </source>
</reference>
<feature type="transmembrane region" description="Helical" evidence="1">
    <location>
        <begin position="59"/>
        <end position="82"/>
    </location>
</feature>
<name>A0A9N8WHA8_9GLOM</name>
<dbReference type="Proteomes" id="UP000789508">
    <property type="component" value="Unassembled WGS sequence"/>
</dbReference>
<sequence>MATVKVKRILNFTSSLVTALGTLMVLIFVLLTFPVNLVPNISTTQEKARHNYDEYQQDTLDLCAILLTGITSHLAIYWSIFYRQPRNTITYFQNGIASTPATLFNKLLSIYCLVTFYAILTSFFVDRSKLFAPVGIFQNSLEFAIVLLMKDGGRIKTDLILYKSSKKQKKEALKSNSLPRKVSLTVSDISKIGSVTLSSTASTSNSSQLQPLLPKTLEHPKQLWILILSSMLHLFGDSAVAVFPDLGPM</sequence>
<dbReference type="AlphaFoldDB" id="A0A9N8WHA8"/>
<evidence type="ECO:0000313" key="3">
    <source>
        <dbReference type="Proteomes" id="UP000789508"/>
    </source>
</evidence>
<gene>
    <name evidence="2" type="ORF">ALEPTO_LOCUS2657</name>
</gene>
<feature type="transmembrane region" description="Helical" evidence="1">
    <location>
        <begin position="103"/>
        <end position="124"/>
    </location>
</feature>
<accession>A0A9N8WHA8</accession>
<keyword evidence="1" id="KW-1133">Transmembrane helix</keyword>
<comment type="caution">
    <text evidence="2">The sequence shown here is derived from an EMBL/GenBank/DDBJ whole genome shotgun (WGS) entry which is preliminary data.</text>
</comment>
<keyword evidence="3" id="KW-1185">Reference proteome</keyword>
<proteinExistence type="predicted"/>
<protein>
    <submittedName>
        <fullName evidence="2">11163_t:CDS:1</fullName>
    </submittedName>
</protein>
<feature type="transmembrane region" description="Helical" evidence="1">
    <location>
        <begin position="12"/>
        <end position="33"/>
    </location>
</feature>
<keyword evidence="1" id="KW-0812">Transmembrane</keyword>
<evidence type="ECO:0000313" key="2">
    <source>
        <dbReference type="EMBL" id="CAG8484391.1"/>
    </source>
</evidence>
<keyword evidence="1" id="KW-0472">Membrane</keyword>
<evidence type="ECO:0000256" key="1">
    <source>
        <dbReference type="SAM" id="Phobius"/>
    </source>
</evidence>
<organism evidence="2 3">
    <name type="scientific">Ambispora leptoticha</name>
    <dbReference type="NCBI Taxonomy" id="144679"/>
    <lineage>
        <taxon>Eukaryota</taxon>
        <taxon>Fungi</taxon>
        <taxon>Fungi incertae sedis</taxon>
        <taxon>Mucoromycota</taxon>
        <taxon>Glomeromycotina</taxon>
        <taxon>Glomeromycetes</taxon>
        <taxon>Archaeosporales</taxon>
        <taxon>Ambisporaceae</taxon>
        <taxon>Ambispora</taxon>
    </lineage>
</organism>
<dbReference type="OrthoDB" id="2327125at2759"/>